<dbReference type="AlphaFoldDB" id="A0A0G3GMN0"/>
<protein>
    <submittedName>
        <fullName evidence="1">Uncharacterized protein</fullName>
    </submittedName>
</protein>
<organism evidence="1 2">
    <name type="scientific">Corynebacterium epidermidicanis</name>
    <dbReference type="NCBI Taxonomy" id="1050174"/>
    <lineage>
        <taxon>Bacteria</taxon>
        <taxon>Bacillati</taxon>
        <taxon>Actinomycetota</taxon>
        <taxon>Actinomycetes</taxon>
        <taxon>Mycobacteriales</taxon>
        <taxon>Corynebacteriaceae</taxon>
        <taxon>Corynebacterium</taxon>
    </lineage>
</organism>
<gene>
    <name evidence="1" type="ORF">CEPID_03030</name>
</gene>
<keyword evidence="2" id="KW-1185">Reference proteome</keyword>
<evidence type="ECO:0000313" key="1">
    <source>
        <dbReference type="EMBL" id="AKK02486.1"/>
    </source>
</evidence>
<sequence>MDFDRQSFPIAWEKMCAGSSIELGEHVWLSDALLFYPDAVVTTENQPSWTLHVPLVFDLPKMAASYKLPCGRIDLTTDNECLWMLVSMITVRVDTQTTAWDSHFDFTHEETPRLFAYIDEIPWGVTISARSSDAPKLETKPSEDFGWSLYVVAGAMVASPTPGDSPQHLCRVRGELRH</sequence>
<dbReference type="PATRIC" id="fig|1050174.4.peg.617"/>
<accession>A0A0G3GMN0</accession>
<dbReference type="RefSeq" id="WP_047239684.1">
    <property type="nucleotide sequence ID" value="NZ_CP011541.1"/>
</dbReference>
<proteinExistence type="predicted"/>
<dbReference type="STRING" id="1050174.CEPID_03030"/>
<dbReference type="Proteomes" id="UP000035368">
    <property type="component" value="Chromosome"/>
</dbReference>
<name>A0A0G3GMN0_9CORY</name>
<dbReference type="EMBL" id="CP011541">
    <property type="protein sequence ID" value="AKK02486.1"/>
    <property type="molecule type" value="Genomic_DNA"/>
</dbReference>
<evidence type="ECO:0000313" key="2">
    <source>
        <dbReference type="Proteomes" id="UP000035368"/>
    </source>
</evidence>
<reference evidence="1 2" key="1">
    <citation type="submission" date="2015-05" db="EMBL/GenBank/DDBJ databases">
        <title>Complete genome sequence of Corynebacterium epidermidicanis DSM 45586, isolated from the skin of a dog suffering from pruritus.</title>
        <authorList>
            <person name="Ruckert C."/>
            <person name="Albersmeier A."/>
            <person name="Winkler A."/>
            <person name="Tauch A."/>
        </authorList>
    </citation>
    <scope>NUCLEOTIDE SEQUENCE [LARGE SCALE GENOMIC DNA]</scope>
    <source>
        <strain evidence="1 2">DSM 45586</strain>
    </source>
</reference>
<dbReference type="KEGG" id="cei:CEPID_03030"/>